<keyword evidence="9 12" id="KW-0501">Molybdenum cofactor biosynthesis</keyword>
<evidence type="ECO:0000256" key="11">
    <source>
        <dbReference type="ARBA" id="ARBA00048697"/>
    </source>
</evidence>
<evidence type="ECO:0000256" key="1">
    <source>
        <dbReference type="ARBA" id="ARBA00012167"/>
    </source>
</evidence>
<dbReference type="PROSITE" id="PS51918">
    <property type="entry name" value="RADICAL_SAM"/>
    <property type="match status" value="1"/>
</dbReference>
<feature type="binding site" evidence="12">
    <location>
        <position position="308"/>
    </location>
    <ligand>
        <name>[4Fe-4S] cluster</name>
        <dbReference type="ChEBI" id="CHEBI:49883"/>
        <label>2</label>
        <note>4Fe-4S-substrate</note>
    </ligand>
</feature>
<keyword evidence="10 12" id="KW-0456">Lyase</keyword>
<dbReference type="SUPFAM" id="SSF102114">
    <property type="entry name" value="Radical SAM enzymes"/>
    <property type="match status" value="1"/>
</dbReference>
<dbReference type="InterPro" id="IPR058240">
    <property type="entry name" value="rSAM_sf"/>
</dbReference>
<dbReference type="CDD" id="cd01335">
    <property type="entry name" value="Radical_SAM"/>
    <property type="match status" value="1"/>
</dbReference>
<dbReference type="SFLD" id="SFLDG01386">
    <property type="entry name" value="main_SPASM_domain-containing"/>
    <property type="match status" value="1"/>
</dbReference>
<feature type="binding site" evidence="12">
    <location>
        <position position="294"/>
    </location>
    <ligand>
        <name>[4Fe-4S] cluster</name>
        <dbReference type="ChEBI" id="CHEBI:49883"/>
        <label>2</label>
        <note>4Fe-4S-substrate</note>
    </ligand>
</feature>
<evidence type="ECO:0000256" key="6">
    <source>
        <dbReference type="ARBA" id="ARBA00023004"/>
    </source>
</evidence>
<dbReference type="EC" id="4.1.99.22" evidence="1 12"/>
<dbReference type="PANTHER" id="PTHR22960:SF0">
    <property type="entry name" value="MOLYBDENUM COFACTOR BIOSYNTHESIS PROTEIN 1"/>
    <property type="match status" value="1"/>
</dbReference>
<dbReference type="SFLD" id="SFLDG01383">
    <property type="entry name" value="cyclic_pyranopterin_phosphate"/>
    <property type="match status" value="1"/>
</dbReference>
<keyword evidence="4 12" id="KW-0479">Metal-binding</keyword>
<feature type="binding site" evidence="12">
    <location>
        <position position="193"/>
    </location>
    <ligand>
        <name>GTP</name>
        <dbReference type="ChEBI" id="CHEBI:37565"/>
    </ligand>
</feature>
<dbReference type="GO" id="GO:1904047">
    <property type="term" value="F:S-adenosyl-L-methionine binding"/>
    <property type="evidence" value="ECO:0007669"/>
    <property type="project" value="UniProtKB-UniRule"/>
</dbReference>
<keyword evidence="8 12" id="KW-0342">GTP-binding</keyword>
<feature type="binding site" evidence="12">
    <location>
        <position position="100"/>
    </location>
    <ligand>
        <name>S-adenosyl-L-methionine</name>
        <dbReference type="ChEBI" id="CHEBI:59789"/>
    </ligand>
</feature>
<dbReference type="SFLD" id="SFLDG01067">
    <property type="entry name" value="SPASM/twitch_domain_containing"/>
    <property type="match status" value="1"/>
</dbReference>
<dbReference type="Pfam" id="PF04055">
    <property type="entry name" value="Radical_SAM"/>
    <property type="match status" value="1"/>
</dbReference>
<dbReference type="RefSeq" id="WP_090686848.1">
    <property type="nucleotide sequence ID" value="NZ_FNCJ01000011.1"/>
</dbReference>
<gene>
    <name evidence="12" type="primary">moaA</name>
    <name evidence="15" type="ORF">SAMN05216466_11154</name>
</gene>
<dbReference type="GO" id="GO:0051539">
    <property type="term" value="F:4 iron, 4 sulfur cluster binding"/>
    <property type="evidence" value="ECO:0007669"/>
    <property type="project" value="UniProtKB-UniRule"/>
</dbReference>
<dbReference type="OrthoDB" id="9763993at2"/>
<dbReference type="InterPro" id="IPR013483">
    <property type="entry name" value="MoaA"/>
</dbReference>
<keyword evidence="6 12" id="KW-0408">Iron</keyword>
<dbReference type="SFLD" id="SFLDS00029">
    <property type="entry name" value="Radical_SAM"/>
    <property type="match status" value="1"/>
</dbReference>
<feature type="region of interest" description="Disordered" evidence="13">
    <location>
        <begin position="347"/>
        <end position="366"/>
    </location>
</feature>
<evidence type="ECO:0000256" key="10">
    <source>
        <dbReference type="ARBA" id="ARBA00023239"/>
    </source>
</evidence>
<dbReference type="AlphaFoldDB" id="A0A1G8DJP1"/>
<dbReference type="GO" id="GO:0061799">
    <property type="term" value="F:cyclic pyranopterin monophosphate synthase activity"/>
    <property type="evidence" value="ECO:0007669"/>
    <property type="project" value="TreeGrafter"/>
</dbReference>
<evidence type="ECO:0000313" key="15">
    <source>
        <dbReference type="EMBL" id="SDH57875.1"/>
    </source>
</evidence>
<dbReference type="InterPro" id="IPR006638">
    <property type="entry name" value="Elp3/MiaA/NifB-like_rSAM"/>
</dbReference>
<evidence type="ECO:0000313" key="16">
    <source>
        <dbReference type="Proteomes" id="UP000199706"/>
    </source>
</evidence>
<dbReference type="HAMAP" id="MF_01225_B">
    <property type="entry name" value="MoaA_B"/>
    <property type="match status" value="1"/>
</dbReference>
<comment type="catalytic activity">
    <reaction evidence="11 12">
        <text>GTP + AH2 + S-adenosyl-L-methionine = (8S)-3',8-cyclo-7,8-dihydroguanosine 5'-triphosphate + 5'-deoxyadenosine + L-methionine + A + H(+)</text>
        <dbReference type="Rhea" id="RHEA:49576"/>
        <dbReference type="ChEBI" id="CHEBI:13193"/>
        <dbReference type="ChEBI" id="CHEBI:15378"/>
        <dbReference type="ChEBI" id="CHEBI:17319"/>
        <dbReference type="ChEBI" id="CHEBI:17499"/>
        <dbReference type="ChEBI" id="CHEBI:37565"/>
        <dbReference type="ChEBI" id="CHEBI:57844"/>
        <dbReference type="ChEBI" id="CHEBI:59789"/>
        <dbReference type="ChEBI" id="CHEBI:131766"/>
        <dbReference type="EC" id="4.1.99.22"/>
    </reaction>
</comment>
<feature type="binding site" evidence="12">
    <location>
        <position position="131"/>
    </location>
    <ligand>
        <name>GTP</name>
        <dbReference type="ChEBI" id="CHEBI:37565"/>
    </ligand>
</feature>
<feature type="binding site" evidence="12">
    <location>
        <position position="291"/>
    </location>
    <ligand>
        <name>[4Fe-4S] cluster</name>
        <dbReference type="ChEBI" id="CHEBI:49883"/>
        <label>2</label>
        <note>4Fe-4S-substrate</note>
    </ligand>
</feature>
<feature type="binding site" evidence="12">
    <location>
        <position position="56"/>
    </location>
    <ligand>
        <name>[4Fe-4S] cluster</name>
        <dbReference type="ChEBI" id="CHEBI:49883"/>
        <label>1</label>
        <note>4Fe-4S-S-AdoMet</note>
    </ligand>
</feature>
<evidence type="ECO:0000256" key="3">
    <source>
        <dbReference type="ARBA" id="ARBA00022691"/>
    </source>
</evidence>
<dbReference type="SMART" id="SM00729">
    <property type="entry name" value="Elp3"/>
    <property type="match status" value="1"/>
</dbReference>
<feature type="binding site" evidence="12">
    <location>
        <position position="55"/>
    </location>
    <ligand>
        <name>S-adenosyl-L-methionine</name>
        <dbReference type="ChEBI" id="CHEBI:59789"/>
    </ligand>
</feature>
<keyword evidence="2 12" id="KW-0004">4Fe-4S</keyword>
<keyword evidence="5 12" id="KW-0547">Nucleotide-binding</keyword>
<evidence type="ECO:0000259" key="14">
    <source>
        <dbReference type="PROSITE" id="PS51918"/>
    </source>
</evidence>
<dbReference type="GO" id="GO:0005525">
    <property type="term" value="F:GTP binding"/>
    <property type="evidence" value="ECO:0007669"/>
    <property type="project" value="UniProtKB-UniRule"/>
</dbReference>
<feature type="binding site" evidence="12">
    <location>
        <position position="96"/>
    </location>
    <ligand>
        <name>GTP</name>
        <dbReference type="ChEBI" id="CHEBI:37565"/>
    </ligand>
</feature>
<dbReference type="NCBIfam" id="TIGR02666">
    <property type="entry name" value="moaA"/>
    <property type="match status" value="1"/>
</dbReference>
<feature type="binding site" evidence="12">
    <location>
        <begin position="296"/>
        <end position="298"/>
    </location>
    <ligand>
        <name>GTP</name>
        <dbReference type="ChEBI" id="CHEBI:37565"/>
    </ligand>
</feature>
<comment type="subunit">
    <text evidence="12">Monomer and homodimer.</text>
</comment>
<evidence type="ECO:0000256" key="8">
    <source>
        <dbReference type="ARBA" id="ARBA00023134"/>
    </source>
</evidence>
<dbReference type="InterPro" id="IPR013785">
    <property type="entry name" value="Aldolase_TIM"/>
</dbReference>
<protein>
    <recommendedName>
        <fullName evidence="1 12">GTP 3',8-cyclase</fullName>
        <ecNumber evidence="1 12">4.1.99.22</ecNumber>
    </recommendedName>
    <alternativeName>
        <fullName evidence="12">Molybdenum cofactor biosynthesis protein A</fullName>
    </alternativeName>
</protein>
<dbReference type="Proteomes" id="UP000199706">
    <property type="component" value="Unassembled WGS sequence"/>
</dbReference>
<evidence type="ECO:0000256" key="5">
    <source>
        <dbReference type="ARBA" id="ARBA00022741"/>
    </source>
</evidence>
<dbReference type="PROSITE" id="PS01305">
    <property type="entry name" value="MOAA_NIFB_PQQE"/>
    <property type="match status" value="1"/>
</dbReference>
<dbReference type="PANTHER" id="PTHR22960">
    <property type="entry name" value="MOLYBDOPTERIN COFACTOR SYNTHESIS PROTEIN A"/>
    <property type="match status" value="1"/>
</dbReference>
<feature type="domain" description="Radical SAM core" evidence="14">
    <location>
        <begin position="33"/>
        <end position="257"/>
    </location>
</feature>
<comment type="cofactor">
    <cofactor evidence="12">
        <name>[4Fe-4S] cluster</name>
        <dbReference type="ChEBI" id="CHEBI:49883"/>
    </cofactor>
    <text evidence="12">Binds 2 [4Fe-4S] clusters. Binds 1 [4Fe-4S] cluster coordinated with 3 cysteines and an exchangeable S-adenosyl-L-methionine and 1 [4Fe-4S] cluster coordinated with 3 cysteines and the GTP-derived substrate.</text>
</comment>
<organism evidence="15 16">
    <name type="scientific">Paraburkholderia phenazinium</name>
    <dbReference type="NCBI Taxonomy" id="60549"/>
    <lineage>
        <taxon>Bacteria</taxon>
        <taxon>Pseudomonadati</taxon>
        <taxon>Pseudomonadota</taxon>
        <taxon>Betaproteobacteria</taxon>
        <taxon>Burkholderiales</taxon>
        <taxon>Burkholderiaceae</taxon>
        <taxon>Paraburkholderia</taxon>
    </lineage>
</organism>
<dbReference type="GO" id="GO:0006777">
    <property type="term" value="P:Mo-molybdopterin cofactor biosynthetic process"/>
    <property type="evidence" value="ECO:0007669"/>
    <property type="project" value="UniProtKB-UniRule"/>
</dbReference>
<evidence type="ECO:0000256" key="9">
    <source>
        <dbReference type="ARBA" id="ARBA00023150"/>
    </source>
</evidence>
<dbReference type="InterPro" id="IPR040064">
    <property type="entry name" value="MoaA-like"/>
</dbReference>
<feature type="binding site" evidence="12">
    <location>
        <position position="49"/>
    </location>
    <ligand>
        <name>[4Fe-4S] cluster</name>
        <dbReference type="ChEBI" id="CHEBI:49883"/>
        <label>1</label>
        <note>4Fe-4S-S-AdoMet</note>
    </ligand>
</feature>
<dbReference type="GO" id="GO:0046872">
    <property type="term" value="F:metal ion binding"/>
    <property type="evidence" value="ECO:0007669"/>
    <property type="project" value="UniProtKB-KW"/>
</dbReference>
<comment type="similarity">
    <text evidence="12">Belongs to the radical SAM superfamily. MoaA family.</text>
</comment>
<feature type="binding site" evidence="12">
    <location>
        <position position="53"/>
    </location>
    <ligand>
        <name>[4Fe-4S] cluster</name>
        <dbReference type="ChEBI" id="CHEBI:49883"/>
        <label>1</label>
        <note>4Fe-4S-S-AdoMet</note>
    </ligand>
</feature>
<sequence length="366" mass="40191">MSLTARRVIAIHVAPRLAVATRREPTEGNTFDLLGRPLRDLRVSLTDRCNFRCTYCMPKDVFNKDYQYLAREQILSFEEIERLAREAVSLGVEKIRLTGGEPLLRKDIEVLVNQLSQLRTPDGGPVDVTMTTNGSLLARKAAALRDAGMTRITVSLDALDQHTFSAMSGSDASVGTVLDGIEAARQLGFSPVKVNTVVRRGVNEDQIIPIVRRFKGTGVTPRFIEFMDVGSTNRWELREVVPSAELVRRIDSVFPLTPSGARPGRATSRTFDFLDGSGRVGFISSVTEPFCADCSRLRLTADGRLFTCLFGAEGVDVRAALRHGDGDLAGILRSVWYERSERYSELRGESGAPGTAQHAEMSLLGG</sequence>
<dbReference type="Pfam" id="PF06463">
    <property type="entry name" value="Mob_synth_C"/>
    <property type="match status" value="1"/>
</dbReference>
<proteinExistence type="inferred from homology"/>
<dbReference type="InterPro" id="IPR050105">
    <property type="entry name" value="MoCo_biosynth_MoaA/MoaC"/>
</dbReference>
<evidence type="ECO:0000256" key="4">
    <source>
        <dbReference type="ARBA" id="ARBA00022723"/>
    </source>
</evidence>
<dbReference type="InterPro" id="IPR010505">
    <property type="entry name" value="MoaA_twitch"/>
</dbReference>
<keyword evidence="3 12" id="KW-0949">S-adenosyl-L-methionine</keyword>
<evidence type="ECO:0000256" key="13">
    <source>
        <dbReference type="SAM" id="MobiDB-lite"/>
    </source>
</evidence>
<dbReference type="EMBL" id="FNCJ01000011">
    <property type="protein sequence ID" value="SDH57875.1"/>
    <property type="molecule type" value="Genomic_DNA"/>
</dbReference>
<comment type="function">
    <text evidence="12">Catalyzes the cyclization of GTP to (8S)-3',8-cyclo-7,8-dihydroguanosine 5'-triphosphate.</text>
</comment>
<feature type="binding site" evidence="12">
    <location>
        <position position="227"/>
    </location>
    <ligand>
        <name>S-adenosyl-L-methionine</name>
        <dbReference type="ChEBI" id="CHEBI:59789"/>
    </ligand>
</feature>
<name>A0A1G8DJP1_9BURK</name>
<dbReference type="CDD" id="cd21117">
    <property type="entry name" value="Twitch_MoaA"/>
    <property type="match status" value="1"/>
</dbReference>
<evidence type="ECO:0000256" key="2">
    <source>
        <dbReference type="ARBA" id="ARBA00022485"/>
    </source>
</evidence>
<evidence type="ECO:0000256" key="12">
    <source>
        <dbReference type="HAMAP-Rule" id="MF_01225"/>
    </source>
</evidence>
<feature type="binding site" evidence="12">
    <location>
        <position position="155"/>
    </location>
    <ligand>
        <name>S-adenosyl-L-methionine</name>
        <dbReference type="ChEBI" id="CHEBI:59789"/>
    </ligand>
</feature>
<keyword evidence="7 12" id="KW-0411">Iron-sulfur</keyword>
<dbReference type="Gene3D" id="3.20.20.70">
    <property type="entry name" value="Aldolase class I"/>
    <property type="match status" value="1"/>
</dbReference>
<dbReference type="InterPro" id="IPR000385">
    <property type="entry name" value="MoaA_NifB_PqqE_Fe-S-bd_CS"/>
</dbReference>
<evidence type="ECO:0000256" key="7">
    <source>
        <dbReference type="ARBA" id="ARBA00023014"/>
    </source>
</evidence>
<dbReference type="GO" id="GO:0061798">
    <property type="term" value="F:GTP 3',8'-cyclase activity"/>
    <property type="evidence" value="ECO:0007669"/>
    <property type="project" value="UniProtKB-UniRule"/>
</dbReference>
<feature type="binding site" evidence="12">
    <location>
        <position position="42"/>
    </location>
    <ligand>
        <name>GTP</name>
        <dbReference type="ChEBI" id="CHEBI:37565"/>
    </ligand>
</feature>
<dbReference type="UniPathway" id="UPA00344"/>
<accession>A0A1G8DJP1</accession>
<reference evidence="15 16" key="1">
    <citation type="submission" date="2016-10" db="EMBL/GenBank/DDBJ databases">
        <authorList>
            <person name="de Groot N.N."/>
        </authorList>
    </citation>
    <scope>NUCLEOTIDE SEQUENCE [LARGE SCALE GENOMIC DNA]</scope>
    <source>
        <strain evidence="15 16">LMG 2247</strain>
    </source>
</reference>
<dbReference type="InterPro" id="IPR007197">
    <property type="entry name" value="rSAM"/>
</dbReference>
<comment type="pathway">
    <text evidence="12">Cofactor biosynthesis; molybdopterin biosynthesis.</text>
</comment>